<keyword evidence="2 9" id="KW-0547">Nucleotide-binding</keyword>
<dbReference type="SMART" id="SM00490">
    <property type="entry name" value="HELICc"/>
    <property type="match status" value="1"/>
</dbReference>
<dbReference type="Pfam" id="PF00271">
    <property type="entry name" value="Helicase_C"/>
    <property type="match status" value="1"/>
</dbReference>
<keyword evidence="3 9" id="KW-0227">DNA damage</keyword>
<feature type="domain" description="Helicase ATP-binding" evidence="10">
    <location>
        <begin position="627"/>
        <end position="788"/>
    </location>
</feature>
<evidence type="ECO:0000256" key="4">
    <source>
        <dbReference type="ARBA" id="ARBA00022801"/>
    </source>
</evidence>
<keyword evidence="5" id="KW-0347">Helicase</keyword>
<dbReference type="RefSeq" id="WP_055185470.1">
    <property type="nucleotide sequence ID" value="NZ_CYXN01000004.1"/>
</dbReference>
<evidence type="ECO:0000256" key="9">
    <source>
        <dbReference type="HAMAP-Rule" id="MF_00969"/>
    </source>
</evidence>
<dbReference type="InterPro" id="IPR001650">
    <property type="entry name" value="Helicase_C-like"/>
</dbReference>
<dbReference type="GO" id="GO:0003678">
    <property type="term" value="F:DNA helicase activity"/>
    <property type="evidence" value="ECO:0007669"/>
    <property type="project" value="TreeGrafter"/>
</dbReference>
<dbReference type="SUPFAM" id="SSF143517">
    <property type="entry name" value="TRCF domain-like"/>
    <property type="match status" value="1"/>
</dbReference>
<dbReference type="NCBIfam" id="TIGR00580">
    <property type="entry name" value="mfd"/>
    <property type="match status" value="1"/>
</dbReference>
<comment type="similarity">
    <text evidence="9">In the N-terminal section; belongs to the UvrB family.</text>
</comment>
<dbReference type="Pfam" id="PF02559">
    <property type="entry name" value="CarD_TRCF_RID"/>
    <property type="match status" value="1"/>
</dbReference>
<dbReference type="Gene3D" id="3.40.50.11180">
    <property type="match status" value="1"/>
</dbReference>
<dbReference type="EC" id="3.6.4.-" evidence="9"/>
<evidence type="ECO:0000256" key="2">
    <source>
        <dbReference type="ARBA" id="ARBA00022741"/>
    </source>
</evidence>
<dbReference type="InterPro" id="IPR036101">
    <property type="entry name" value="CarD-like/TRCF_RID_sf"/>
</dbReference>
<name>A0A173S6Q6_9FIRM</name>
<dbReference type="PANTHER" id="PTHR47964">
    <property type="entry name" value="ATP-DEPENDENT DNA HELICASE HOMOLOG RECG, CHLOROPLASTIC"/>
    <property type="match status" value="1"/>
</dbReference>
<dbReference type="InterPro" id="IPR037235">
    <property type="entry name" value="TRCF-like_C_D7"/>
</dbReference>
<keyword evidence="7 9" id="KW-0238">DNA-binding</keyword>
<feature type="domain" description="Helicase C-terminal" evidence="11">
    <location>
        <begin position="809"/>
        <end position="963"/>
    </location>
</feature>
<evidence type="ECO:0000256" key="1">
    <source>
        <dbReference type="ARBA" id="ARBA00022490"/>
    </source>
</evidence>
<dbReference type="GO" id="GO:0016787">
    <property type="term" value="F:hydrolase activity"/>
    <property type="evidence" value="ECO:0007669"/>
    <property type="project" value="UniProtKB-KW"/>
</dbReference>
<dbReference type="SUPFAM" id="SSF52540">
    <property type="entry name" value="P-loop containing nucleoside triphosphate hydrolases"/>
    <property type="match status" value="3"/>
</dbReference>
<dbReference type="Proteomes" id="UP000095649">
    <property type="component" value="Unassembled WGS sequence"/>
</dbReference>
<evidence type="ECO:0000256" key="6">
    <source>
        <dbReference type="ARBA" id="ARBA00022840"/>
    </source>
</evidence>
<dbReference type="InterPro" id="IPR014001">
    <property type="entry name" value="Helicase_ATP-bd"/>
</dbReference>
<dbReference type="Pfam" id="PF03461">
    <property type="entry name" value="TRCF"/>
    <property type="match status" value="1"/>
</dbReference>
<dbReference type="PROSITE" id="PS51192">
    <property type="entry name" value="HELICASE_ATP_BIND_1"/>
    <property type="match status" value="1"/>
</dbReference>
<comment type="function">
    <text evidence="9">Couples transcription and DNA repair by recognizing RNA polymerase (RNAP) stalled at DNA lesions. Mediates ATP-dependent release of RNAP and its truncated transcript from the DNA, and recruitment of nucleotide excision repair machinery to the damaged site.</text>
</comment>
<comment type="similarity">
    <text evidence="9">In the C-terminal section; belongs to the helicase family. RecG subfamily.</text>
</comment>
<dbReference type="GO" id="GO:0000716">
    <property type="term" value="P:transcription-coupled nucleotide-excision repair, DNA damage recognition"/>
    <property type="evidence" value="ECO:0007669"/>
    <property type="project" value="UniProtKB-UniRule"/>
</dbReference>
<dbReference type="SMART" id="SM00487">
    <property type="entry name" value="DEXDc"/>
    <property type="match status" value="1"/>
</dbReference>
<gene>
    <name evidence="9 12" type="primary">mfd</name>
    <name evidence="12" type="ORF">ERS852582_00849</name>
</gene>
<dbReference type="Gene3D" id="3.90.1150.50">
    <property type="entry name" value="Transcription-repair-coupling factor, D7 domain"/>
    <property type="match status" value="1"/>
</dbReference>
<evidence type="ECO:0000256" key="8">
    <source>
        <dbReference type="ARBA" id="ARBA00023204"/>
    </source>
</evidence>
<dbReference type="SMART" id="SM00982">
    <property type="entry name" value="TRCF"/>
    <property type="match status" value="1"/>
</dbReference>
<evidence type="ECO:0000259" key="11">
    <source>
        <dbReference type="PROSITE" id="PS51194"/>
    </source>
</evidence>
<evidence type="ECO:0000259" key="10">
    <source>
        <dbReference type="PROSITE" id="PS51192"/>
    </source>
</evidence>
<dbReference type="GO" id="GO:0005737">
    <property type="term" value="C:cytoplasm"/>
    <property type="evidence" value="ECO:0007669"/>
    <property type="project" value="UniProtKB-SubCell"/>
</dbReference>
<dbReference type="InterPro" id="IPR005118">
    <property type="entry name" value="TRCF_C"/>
</dbReference>
<dbReference type="InterPro" id="IPR011545">
    <property type="entry name" value="DEAD/DEAH_box_helicase_dom"/>
</dbReference>
<dbReference type="PANTHER" id="PTHR47964:SF1">
    <property type="entry name" value="ATP-DEPENDENT DNA HELICASE HOMOLOG RECG, CHLOROPLASTIC"/>
    <property type="match status" value="1"/>
</dbReference>
<dbReference type="EMBL" id="CYXN01000004">
    <property type="protein sequence ID" value="CUM85656.1"/>
    <property type="molecule type" value="Genomic_DNA"/>
</dbReference>
<dbReference type="InterPro" id="IPR003711">
    <property type="entry name" value="CarD-like/TRCF_RID"/>
</dbReference>
<keyword evidence="6 9" id="KW-0067">ATP-binding</keyword>
<dbReference type="AlphaFoldDB" id="A0A173S6Q6"/>
<evidence type="ECO:0000256" key="5">
    <source>
        <dbReference type="ARBA" id="ARBA00022806"/>
    </source>
</evidence>
<accession>A0A173S6Q6</accession>
<dbReference type="InterPro" id="IPR004576">
    <property type="entry name" value="Mfd"/>
</dbReference>
<protein>
    <recommendedName>
        <fullName evidence="9">Transcription-repair-coupling factor</fullName>
        <shortName evidence="9">TRCF</shortName>
        <ecNumber evidence="9">3.6.4.-</ecNumber>
    </recommendedName>
</protein>
<evidence type="ECO:0000313" key="12">
    <source>
        <dbReference type="EMBL" id="CUM85656.1"/>
    </source>
</evidence>
<keyword evidence="4 9" id="KW-0378">Hydrolase</keyword>
<reference evidence="12 13" key="1">
    <citation type="submission" date="2015-09" db="EMBL/GenBank/DDBJ databases">
        <authorList>
            <consortium name="Pathogen Informatics"/>
        </authorList>
    </citation>
    <scope>NUCLEOTIDE SEQUENCE [LARGE SCALE GENOMIC DNA]</scope>
    <source>
        <strain evidence="12 13">2789STDY5834970</strain>
    </source>
</reference>
<dbReference type="SMART" id="SM01058">
    <property type="entry name" value="CarD_TRCF"/>
    <property type="match status" value="1"/>
</dbReference>
<dbReference type="InterPro" id="IPR047112">
    <property type="entry name" value="RecG/Mfd"/>
</dbReference>
<dbReference type="CDD" id="cd17991">
    <property type="entry name" value="DEXHc_TRCF"/>
    <property type="match status" value="1"/>
</dbReference>
<dbReference type="GO" id="GO:0006355">
    <property type="term" value="P:regulation of DNA-templated transcription"/>
    <property type="evidence" value="ECO:0007669"/>
    <property type="project" value="UniProtKB-UniRule"/>
</dbReference>
<evidence type="ECO:0000313" key="13">
    <source>
        <dbReference type="Proteomes" id="UP000095649"/>
    </source>
</evidence>
<dbReference type="SUPFAM" id="SSF141259">
    <property type="entry name" value="CarD-like"/>
    <property type="match status" value="1"/>
</dbReference>
<dbReference type="PROSITE" id="PS51194">
    <property type="entry name" value="HELICASE_CTER"/>
    <property type="match status" value="1"/>
</dbReference>
<dbReference type="InterPro" id="IPR027417">
    <property type="entry name" value="P-loop_NTPase"/>
</dbReference>
<sequence>MYEALLKATPEYQKVAASFGSAGPAALFGLPPAGRTLLYAALQKDLDRVLCIVTPGEAEATHFADDLKALGLTTAVFPPRDFMLRPVEGAGREYEYRRLSVLGALAGGRLQAVCVPAEALLQYTVPRAEFIQNTLTLKPGMVYNREALVARLFAAGYVRRSQVDGPGQFSVRGDIVDIYAPDMRQPARVEYWDDEIDSMSSFDLLTQRRDGALEKIYLSPAREVLFGSTAETAEALRSAIKKARGKHRTALEKATEADLSQLDSGLMPEAMDKYYGIRYPAPATLLDHLDAPLFILDEVGGIRDAQKATEFRRSEELTGLLEEGVLCPGLDVLYQTMDDLVIAAQNHSTLLCENFLRGMNEFKLKDLINAEAFAAPNWNGDLASLREDLDPLIAQGYAVTLFAGTPKGAAALTRDLADKGYAVSMSRDVRPAKGILQVLPGHLTAGCTFPFAHAAVLSSRRHGLDEEAAAEAKKRKKNKNALSSLSDIKPGDYVVHQSHGIGMYAGIQRLEVQGATKDYLKVQYSGSDVLYVPVTQLDLLSRYTAPGDEEKVKLAKLGGTEWQRTRAKVKKATEEMAQELIELYARRRQATGYAFPPDGDWQRDFETRFDYDETDDQLHATAEIKQDMEKGYPMDRLLCGDVGVGKTEVALRAAFKCIMGGKQCALLAPTTLLAWQHYNTLLSRMEAFPVKIGMLSRFRTAKQQKETLRGLQAGSVDIVVGTHRLLSKDVKFHDLGLVIIDEEQRFGVKHKEKLKENFIGVDMLTLSATPIPRTLNMAMSGIRDLSTIEQPPIERQPVETFVLEYNDVILAEAMKKELARGGQVYYLHNRVDNIEACAAHVSQMVPGARVGIAHGKMTEEELNPVWQHLLNGEIDILVCTTLIETGIDVRNCNTLIIEDADRMGLAQLYQIRGRVGRSGRKAYAYFTFRRDKTLTDIAQKRLSAIREFTAFGSGFRIAMRDLQIRGAGSLLGHSQHGHMEAVGYDLYVKMLGQAIARARGEPVQRDKSDCLVDLRVDAFIPEKYIPDGAGRIEAYKRIAAIQTPEDAADVLDELIDRYGDPPPSVSDLVNVSLVRVQAAAVGVYEVTQKKDTLVLNLETLDLAMIRGLLQAFNGRVTAGAGTKPYLSVVLQPDEKPLELLQNILKAMADILTGTKREKASQTGGAGTRKRD</sequence>
<dbReference type="OrthoDB" id="9804325at2"/>
<dbReference type="Gene3D" id="3.40.50.300">
    <property type="entry name" value="P-loop containing nucleotide triphosphate hydrolases"/>
    <property type="match status" value="2"/>
</dbReference>
<evidence type="ECO:0000256" key="7">
    <source>
        <dbReference type="ARBA" id="ARBA00023125"/>
    </source>
</evidence>
<evidence type="ECO:0000256" key="3">
    <source>
        <dbReference type="ARBA" id="ARBA00022763"/>
    </source>
</evidence>
<dbReference type="Gene3D" id="3.30.2060.10">
    <property type="entry name" value="Penicillin-binding protein 1b domain"/>
    <property type="match status" value="1"/>
</dbReference>
<dbReference type="HAMAP" id="MF_00969">
    <property type="entry name" value="TRCF"/>
    <property type="match status" value="1"/>
</dbReference>
<dbReference type="Pfam" id="PF17757">
    <property type="entry name" value="UvrB_inter"/>
    <property type="match status" value="1"/>
</dbReference>
<dbReference type="Gene3D" id="2.40.10.170">
    <property type="match status" value="1"/>
</dbReference>
<keyword evidence="8 9" id="KW-0234">DNA repair</keyword>
<comment type="subcellular location">
    <subcellularLocation>
        <location evidence="9">Cytoplasm</location>
    </subcellularLocation>
</comment>
<dbReference type="GO" id="GO:0003684">
    <property type="term" value="F:damaged DNA binding"/>
    <property type="evidence" value="ECO:0007669"/>
    <property type="project" value="InterPro"/>
</dbReference>
<keyword evidence="1 9" id="KW-0963">Cytoplasm</keyword>
<dbReference type="InterPro" id="IPR041471">
    <property type="entry name" value="UvrB_inter"/>
</dbReference>
<organism evidence="12 13">
    <name type="scientific">Faecalibacterium prausnitzii</name>
    <dbReference type="NCBI Taxonomy" id="853"/>
    <lineage>
        <taxon>Bacteria</taxon>
        <taxon>Bacillati</taxon>
        <taxon>Bacillota</taxon>
        <taxon>Clostridia</taxon>
        <taxon>Eubacteriales</taxon>
        <taxon>Oscillospiraceae</taxon>
        <taxon>Faecalibacterium</taxon>
    </lineage>
</organism>
<dbReference type="GO" id="GO:0005524">
    <property type="term" value="F:ATP binding"/>
    <property type="evidence" value="ECO:0007669"/>
    <property type="project" value="UniProtKB-UniRule"/>
</dbReference>
<dbReference type="Pfam" id="PF00270">
    <property type="entry name" value="DEAD"/>
    <property type="match status" value="1"/>
</dbReference>
<proteinExistence type="inferred from homology"/>